<dbReference type="PANTHER" id="PTHR42911:SF1">
    <property type="entry name" value="MODULATOR OF FTSH PROTEASE HFLC"/>
    <property type="match status" value="1"/>
</dbReference>
<dbReference type="CDD" id="cd03404">
    <property type="entry name" value="SPFH_HflK"/>
    <property type="match status" value="1"/>
</dbReference>
<proteinExistence type="inferred from homology"/>
<evidence type="ECO:0000256" key="2">
    <source>
        <dbReference type="ARBA" id="ARBA00006971"/>
    </source>
</evidence>
<evidence type="ECO:0000256" key="1">
    <source>
        <dbReference type="ARBA" id="ARBA00004167"/>
    </source>
</evidence>
<feature type="transmembrane region" description="Helical" evidence="3">
    <location>
        <begin position="48"/>
        <end position="68"/>
    </location>
</feature>
<feature type="region of interest" description="Disordered" evidence="4">
    <location>
        <begin position="12"/>
        <end position="32"/>
    </location>
</feature>
<sequence length="344" mass="39418">MNWDWEKLQQRNRQRKSGWEPGSGGGGPTPPDFTKIKEALNKWGDSRLILIILVIIMVGWLLTGFFRVEPGQVGVVQRFGAVVHVTEMGAGLNWHWPRPVGQATKVDTQQIRSFEIGFTRVEGRKRVNRDEALMLTKDKNIVHFEIIVHYQVQNPEEYLFEIENPEEVIKTTTESALRSAVGTLEIDRAIVAEGLSRIANNTQDLLQDLLDDYNSGLRVVNVRTERGDAPQEVRQAFHDVVRAMEDKERLIHRAEEYREDIIPRARGARAQRILEAQGEVKRFGQLLVEYRKAKGVTRQRLYLETIGDILPGVNKIIMDKDAAERVMLFPDGKGVRFETIETER</sequence>
<name>D6SNW1_9BACT</name>
<protein>
    <recommendedName>
        <fullName evidence="3">Protein HflK</fullName>
    </recommendedName>
</protein>
<comment type="function">
    <text evidence="3">HflC and HflK could encode or regulate a protease.</text>
</comment>
<comment type="subunit">
    <text evidence="3">HflC and HflK may interact to form a multimeric complex.</text>
</comment>
<comment type="subcellular location">
    <subcellularLocation>
        <location evidence="1">Membrane</location>
        <topology evidence="1">Single-pass membrane protein</topology>
    </subcellularLocation>
</comment>
<evidence type="ECO:0000313" key="6">
    <source>
        <dbReference type="EMBL" id="EFI34437.1"/>
    </source>
</evidence>
<reference evidence="6" key="1">
    <citation type="submission" date="2010-05" db="EMBL/GenBank/DDBJ databases">
        <title>The draft genome of Desulfonatronospira thiodismutans ASO3-1.</title>
        <authorList>
            <consortium name="US DOE Joint Genome Institute (JGI-PGF)"/>
            <person name="Lucas S."/>
            <person name="Copeland A."/>
            <person name="Lapidus A."/>
            <person name="Cheng J.-F."/>
            <person name="Bruce D."/>
            <person name="Goodwin L."/>
            <person name="Pitluck S."/>
            <person name="Chertkov O."/>
            <person name="Brettin T."/>
            <person name="Detter J.C."/>
            <person name="Han C."/>
            <person name="Land M.L."/>
            <person name="Hauser L."/>
            <person name="Kyrpides N."/>
            <person name="Mikhailova N."/>
            <person name="Muyzer G."/>
            <person name="Woyke T."/>
        </authorList>
    </citation>
    <scope>NUCLEOTIDE SEQUENCE [LARGE SCALE GENOMIC DNA]</scope>
    <source>
        <strain evidence="6">ASO3-1</strain>
    </source>
</reference>
<dbReference type="AlphaFoldDB" id="D6SNW1"/>
<feature type="domain" description="Band 7" evidence="5">
    <location>
        <begin position="63"/>
        <end position="241"/>
    </location>
</feature>
<dbReference type="Pfam" id="PF01145">
    <property type="entry name" value="Band_7"/>
    <property type="match status" value="1"/>
</dbReference>
<dbReference type="InterPro" id="IPR001107">
    <property type="entry name" value="Band_7"/>
</dbReference>
<dbReference type="SMART" id="SM00244">
    <property type="entry name" value="PHB"/>
    <property type="match status" value="1"/>
</dbReference>
<evidence type="ECO:0000256" key="3">
    <source>
        <dbReference type="RuleBase" id="RU364113"/>
    </source>
</evidence>
<comment type="caution">
    <text evidence="6">The sequence shown here is derived from an EMBL/GenBank/DDBJ whole genome shotgun (WGS) entry which is preliminary data.</text>
</comment>
<organism evidence="6 7">
    <name type="scientific">Desulfonatronospira thiodismutans ASO3-1</name>
    <dbReference type="NCBI Taxonomy" id="555779"/>
    <lineage>
        <taxon>Bacteria</taxon>
        <taxon>Pseudomonadati</taxon>
        <taxon>Thermodesulfobacteriota</taxon>
        <taxon>Desulfovibrionia</taxon>
        <taxon>Desulfovibrionales</taxon>
        <taxon>Desulfonatronovibrionaceae</taxon>
        <taxon>Desulfonatronospira</taxon>
    </lineage>
</organism>
<accession>D6SNW1</accession>
<dbReference type="PANTHER" id="PTHR42911">
    <property type="entry name" value="MODULATOR OF FTSH PROTEASE HFLC"/>
    <property type="match status" value="1"/>
</dbReference>
<dbReference type="InterPro" id="IPR036013">
    <property type="entry name" value="Band_7/SPFH_dom_sf"/>
</dbReference>
<dbReference type="Proteomes" id="UP000005496">
    <property type="component" value="Unassembled WGS sequence"/>
</dbReference>
<comment type="similarity">
    <text evidence="2 3">Belongs to the band 7/mec-2 family. HflK subfamily.</text>
</comment>
<keyword evidence="3" id="KW-0812">Transmembrane</keyword>
<dbReference type="NCBIfam" id="TIGR01933">
    <property type="entry name" value="hflK"/>
    <property type="match status" value="1"/>
</dbReference>
<keyword evidence="3" id="KW-1133">Transmembrane helix</keyword>
<evidence type="ECO:0000313" key="7">
    <source>
        <dbReference type="Proteomes" id="UP000005496"/>
    </source>
</evidence>
<keyword evidence="3" id="KW-0472">Membrane</keyword>
<gene>
    <name evidence="6" type="ORF">Dthio_PD1796</name>
</gene>
<dbReference type="RefSeq" id="WP_008869759.1">
    <property type="nucleotide sequence ID" value="NZ_ACJN02000002.1"/>
</dbReference>
<dbReference type="SUPFAM" id="SSF117892">
    <property type="entry name" value="Band 7/SPFH domain"/>
    <property type="match status" value="1"/>
</dbReference>
<dbReference type="Gene3D" id="3.30.479.30">
    <property type="entry name" value="Band 7 domain"/>
    <property type="match status" value="1"/>
</dbReference>
<evidence type="ECO:0000256" key="4">
    <source>
        <dbReference type="SAM" id="MobiDB-lite"/>
    </source>
</evidence>
<keyword evidence="7" id="KW-1185">Reference proteome</keyword>
<dbReference type="GO" id="GO:0016020">
    <property type="term" value="C:membrane"/>
    <property type="evidence" value="ECO:0007669"/>
    <property type="project" value="UniProtKB-SubCell"/>
</dbReference>
<dbReference type="InterPro" id="IPR010201">
    <property type="entry name" value="HflK"/>
</dbReference>
<evidence type="ECO:0000259" key="5">
    <source>
        <dbReference type="SMART" id="SM00244"/>
    </source>
</evidence>
<dbReference type="eggNOG" id="COG0330">
    <property type="taxonomic scope" value="Bacteria"/>
</dbReference>
<dbReference type="EMBL" id="ACJN02000002">
    <property type="protein sequence ID" value="EFI34437.1"/>
    <property type="molecule type" value="Genomic_DNA"/>
</dbReference>